<dbReference type="Pfam" id="PF00271">
    <property type="entry name" value="Helicase_C"/>
    <property type="match status" value="1"/>
</dbReference>
<dbReference type="GO" id="GO:0016787">
    <property type="term" value="F:hydrolase activity"/>
    <property type="evidence" value="ECO:0007669"/>
    <property type="project" value="UniProtKB-KW"/>
</dbReference>
<evidence type="ECO:0000259" key="7">
    <source>
        <dbReference type="PROSITE" id="PS51194"/>
    </source>
</evidence>
<dbReference type="GO" id="GO:0005524">
    <property type="term" value="F:ATP binding"/>
    <property type="evidence" value="ECO:0007669"/>
    <property type="project" value="UniProtKB-KW"/>
</dbReference>
<organism evidence="8 9">
    <name type="scientific">Corynebacterium anserum</name>
    <dbReference type="NCBI Taxonomy" id="2684406"/>
    <lineage>
        <taxon>Bacteria</taxon>
        <taxon>Bacillati</taxon>
        <taxon>Actinomycetota</taxon>
        <taxon>Actinomycetes</taxon>
        <taxon>Mycobacteriales</taxon>
        <taxon>Corynebacteriaceae</taxon>
        <taxon>Corynebacterium</taxon>
    </lineage>
</organism>
<dbReference type="InterPro" id="IPR014001">
    <property type="entry name" value="Helicase_ATP-bd"/>
</dbReference>
<feature type="region of interest" description="Disordered" evidence="5">
    <location>
        <begin position="204"/>
        <end position="230"/>
    </location>
</feature>
<evidence type="ECO:0000256" key="3">
    <source>
        <dbReference type="ARBA" id="ARBA00022806"/>
    </source>
</evidence>
<proteinExistence type="predicted"/>
<dbReference type="AlphaFoldDB" id="A0A7G7YLI8"/>
<dbReference type="InterPro" id="IPR011545">
    <property type="entry name" value="DEAD/DEAH_box_helicase_dom"/>
</dbReference>
<dbReference type="RefSeq" id="WP_186276934.1">
    <property type="nucleotide sequence ID" value="NZ_CP046883.1"/>
</dbReference>
<dbReference type="InterPro" id="IPR001650">
    <property type="entry name" value="Helicase_C-like"/>
</dbReference>
<evidence type="ECO:0000313" key="8">
    <source>
        <dbReference type="EMBL" id="QNH95358.1"/>
    </source>
</evidence>
<dbReference type="Gene3D" id="1.20.120.1080">
    <property type="match status" value="1"/>
</dbReference>
<keyword evidence="3 8" id="KW-0347">Helicase</keyword>
<dbReference type="InterPro" id="IPR048333">
    <property type="entry name" value="HA2_WH"/>
</dbReference>
<dbReference type="GO" id="GO:0004386">
    <property type="term" value="F:helicase activity"/>
    <property type="evidence" value="ECO:0007669"/>
    <property type="project" value="UniProtKB-KW"/>
</dbReference>
<dbReference type="Pfam" id="PF08482">
    <property type="entry name" value="HrpB_C"/>
    <property type="match status" value="1"/>
</dbReference>
<dbReference type="InterPro" id="IPR027417">
    <property type="entry name" value="P-loop_NTPase"/>
</dbReference>
<evidence type="ECO:0000313" key="9">
    <source>
        <dbReference type="Proteomes" id="UP000515275"/>
    </source>
</evidence>
<dbReference type="PROSITE" id="PS51194">
    <property type="entry name" value="HELICASE_CTER"/>
    <property type="match status" value="1"/>
</dbReference>
<name>A0A7G7YLI8_9CORY</name>
<sequence>MTRVSLSIANSSLPFAQGRQALLNALETSGCAVIQAPPGTGKTTLAPGYVHDFLIYRAQNASTDSERHRVSTPEIPSKVVVTQPRRVAARAAAAHVADITGTVLGAEIGYTVRGDSRTSSHTSIEFVTNGVLLRRLLRDPDLEGVGAVIIDEIHERHIESDLLFGMLAQLRGILREDLLLVVMSATVDAQRFASLLGDALELTSTPNSTDAPNIAGTPNPASLPSPNTEPIPSGFSASAPVVDVPSPIYPLEISYASSTHSISTRDPYARAGTEGSVEDHMQRAIQRALSDTATHNNPDIAYGDLLAFVPTIRGCDILAERLHGLHIGGCAIEAYALHGRLSPQVQSRIIGGRSHDSASTSAQSSAQNVTRRVIIATDVAESSVTVPGVRIVVDSCLSRVARRDTSRGMSLLVTESASQASTAQRAGRAGREGPGVVYRCVTAEQWTKLAEFSPPAIATSDLTSALLDCAVWGAPGGEGLPLPDPFPRHAADAAGNTLLRLGAVDSSGRVTELGRVLASIPLDPHLARGGLLACQRVDVDLVAKVLCVLDATPHSPNPCLEVNALRSSDPAVSRIATILARHAHTAATLPGIHVMKDTASTTTRSHNLDAKGTHLKNPNPQDLYPKNTGSHGTHPANVDMKKQLIGEEAIAYTIACAFPHLIARRVTQSDGSPTNRVLTVGGTGAIISSDIPGAQSSSQWFAIADLARARTTDNTGARVRAALPMAQELAEGAVGGVEKIRTAVFDQQTQKVRAREVKRLGAIELSSAPVRATSEEAQEAVAEALRQHGADLLPLTDTARSLITRMNYLHAQGVEGYPDLAHGLPEEVVNFAAEDMAAGRSPDITGLLRGLIPWDKPLDQLAPERYTMPNGRWAAVSYPEVHAPDDTPPTIATKLQDAFGLHESPVIAGRKVQFHLLSPAQRPLAVTDDLASFWAGPYHEVRKEMRGRYPKHHWPEDPAHL</sequence>
<keyword evidence="9" id="KW-1185">Reference proteome</keyword>
<reference evidence="8 9" key="1">
    <citation type="submission" date="2019-12" db="EMBL/GenBank/DDBJ databases">
        <title>Corynebacterium sp. nov., isolated from feces of the Anser Albifrons in China.</title>
        <authorList>
            <person name="Liu Q."/>
        </authorList>
    </citation>
    <scope>NUCLEOTIDE SEQUENCE [LARGE SCALE GENOMIC DNA]</scope>
    <source>
        <strain evidence="8 9">23H37-10</strain>
    </source>
</reference>
<dbReference type="Pfam" id="PF04408">
    <property type="entry name" value="WHD_HA2"/>
    <property type="match status" value="1"/>
</dbReference>
<feature type="domain" description="Helicase ATP-binding" evidence="6">
    <location>
        <begin position="23"/>
        <end position="205"/>
    </location>
</feature>
<evidence type="ECO:0000259" key="6">
    <source>
        <dbReference type="PROSITE" id="PS51192"/>
    </source>
</evidence>
<dbReference type="Proteomes" id="UP000515275">
    <property type="component" value="Chromosome"/>
</dbReference>
<dbReference type="InterPro" id="IPR013689">
    <property type="entry name" value="RNA_helicase_ATP-dep_HrpB_C"/>
</dbReference>
<gene>
    <name evidence="8" type="ORF">GP473_00360</name>
</gene>
<keyword evidence="1" id="KW-0547">Nucleotide-binding</keyword>
<dbReference type="SMART" id="SM00490">
    <property type="entry name" value="HELICc"/>
    <property type="match status" value="1"/>
</dbReference>
<dbReference type="GO" id="GO:0003676">
    <property type="term" value="F:nucleic acid binding"/>
    <property type="evidence" value="ECO:0007669"/>
    <property type="project" value="InterPro"/>
</dbReference>
<dbReference type="Gene3D" id="3.40.50.300">
    <property type="entry name" value="P-loop containing nucleotide triphosphate hydrolases"/>
    <property type="match status" value="2"/>
</dbReference>
<feature type="domain" description="Helicase C-terminal" evidence="7">
    <location>
        <begin position="297"/>
        <end position="468"/>
    </location>
</feature>
<dbReference type="PANTHER" id="PTHR43519:SF1">
    <property type="entry name" value="ATP-DEPENDENT RNA HELICASE HRPB"/>
    <property type="match status" value="1"/>
</dbReference>
<dbReference type="KEGG" id="cans:GP473_00360"/>
<dbReference type="SMART" id="SM00487">
    <property type="entry name" value="DEXDc"/>
    <property type="match status" value="1"/>
</dbReference>
<dbReference type="CDD" id="cd18791">
    <property type="entry name" value="SF2_C_RHA"/>
    <property type="match status" value="1"/>
</dbReference>
<dbReference type="Pfam" id="PF00270">
    <property type="entry name" value="DEAD"/>
    <property type="match status" value="1"/>
</dbReference>
<evidence type="ECO:0000256" key="4">
    <source>
        <dbReference type="ARBA" id="ARBA00022840"/>
    </source>
</evidence>
<evidence type="ECO:0000256" key="1">
    <source>
        <dbReference type="ARBA" id="ARBA00022741"/>
    </source>
</evidence>
<dbReference type="SUPFAM" id="SSF52540">
    <property type="entry name" value="P-loop containing nucleoside triphosphate hydrolases"/>
    <property type="match status" value="1"/>
</dbReference>
<evidence type="ECO:0000256" key="2">
    <source>
        <dbReference type="ARBA" id="ARBA00022801"/>
    </source>
</evidence>
<protein>
    <submittedName>
        <fullName evidence="8">DEAD/DEAH box helicase</fullName>
    </submittedName>
</protein>
<keyword evidence="4" id="KW-0067">ATP-binding</keyword>
<dbReference type="PANTHER" id="PTHR43519">
    <property type="entry name" value="ATP-DEPENDENT RNA HELICASE HRPB"/>
    <property type="match status" value="1"/>
</dbReference>
<dbReference type="PROSITE" id="PS51192">
    <property type="entry name" value="HELICASE_ATP_BIND_1"/>
    <property type="match status" value="1"/>
</dbReference>
<dbReference type="PROSITE" id="PS00690">
    <property type="entry name" value="DEAH_ATP_HELICASE"/>
    <property type="match status" value="1"/>
</dbReference>
<evidence type="ECO:0000256" key="5">
    <source>
        <dbReference type="SAM" id="MobiDB-lite"/>
    </source>
</evidence>
<keyword evidence="2" id="KW-0378">Hydrolase</keyword>
<accession>A0A7G7YLI8</accession>
<dbReference type="InterPro" id="IPR002464">
    <property type="entry name" value="DNA/RNA_helicase_DEAH_CS"/>
</dbReference>
<dbReference type="EMBL" id="CP046883">
    <property type="protein sequence ID" value="QNH95358.1"/>
    <property type="molecule type" value="Genomic_DNA"/>
</dbReference>